<organism evidence="9 10">
    <name type="scientific">Echria macrotheca</name>
    <dbReference type="NCBI Taxonomy" id="438768"/>
    <lineage>
        <taxon>Eukaryota</taxon>
        <taxon>Fungi</taxon>
        <taxon>Dikarya</taxon>
        <taxon>Ascomycota</taxon>
        <taxon>Pezizomycotina</taxon>
        <taxon>Sordariomycetes</taxon>
        <taxon>Sordariomycetidae</taxon>
        <taxon>Sordariales</taxon>
        <taxon>Schizotheciaceae</taxon>
        <taxon>Echria</taxon>
    </lineage>
</organism>
<dbReference type="GO" id="GO:0004519">
    <property type="term" value="F:endonuclease activity"/>
    <property type="evidence" value="ECO:0007669"/>
    <property type="project" value="UniProtKB-KW"/>
</dbReference>
<reference evidence="9" key="1">
    <citation type="submission" date="2023-06" db="EMBL/GenBank/DDBJ databases">
        <title>Genome-scale phylogeny and comparative genomics of the fungal order Sordariales.</title>
        <authorList>
            <consortium name="Lawrence Berkeley National Laboratory"/>
            <person name="Hensen N."/>
            <person name="Bonometti L."/>
            <person name="Westerberg I."/>
            <person name="Brannstrom I.O."/>
            <person name="Guillou S."/>
            <person name="Cros-Aarteil S."/>
            <person name="Calhoun S."/>
            <person name="Haridas S."/>
            <person name="Kuo A."/>
            <person name="Mondo S."/>
            <person name="Pangilinan J."/>
            <person name="Riley R."/>
            <person name="Labutti K."/>
            <person name="Andreopoulos B."/>
            <person name="Lipzen A."/>
            <person name="Chen C."/>
            <person name="Yanf M."/>
            <person name="Daum C."/>
            <person name="Ng V."/>
            <person name="Clum A."/>
            <person name="Steindorff A."/>
            <person name="Ohm R."/>
            <person name="Martin F."/>
            <person name="Silar P."/>
            <person name="Natvig D."/>
            <person name="Lalanne C."/>
            <person name="Gautier V."/>
            <person name="Ament-Velasquez S.L."/>
            <person name="Kruys A."/>
            <person name="Hutchinson M.I."/>
            <person name="Powell A.J."/>
            <person name="Barry K."/>
            <person name="Miller A.N."/>
            <person name="Grigoriev I.V."/>
            <person name="Debuchy R."/>
            <person name="Gladieux P."/>
            <person name="Thoren M.H."/>
            <person name="Johannesson H."/>
        </authorList>
    </citation>
    <scope>NUCLEOTIDE SEQUENCE</scope>
    <source>
        <strain evidence="9">PSN4</strain>
    </source>
</reference>
<dbReference type="GO" id="GO:0016788">
    <property type="term" value="F:hydrolase activity, acting on ester bonds"/>
    <property type="evidence" value="ECO:0007669"/>
    <property type="project" value="InterPro"/>
</dbReference>
<dbReference type="Gene3D" id="1.10.575.10">
    <property type="entry name" value="P1 Nuclease"/>
    <property type="match status" value="1"/>
</dbReference>
<evidence type="ECO:0000256" key="8">
    <source>
        <dbReference type="SAM" id="SignalP"/>
    </source>
</evidence>
<dbReference type="PANTHER" id="PTHR33146:SF26">
    <property type="entry name" value="ENDONUCLEASE 4"/>
    <property type="match status" value="1"/>
</dbReference>
<sequence length="287" mass="30222">MARILPLITLLAASLPAVHAWGAMGHYAVAYVATNFVSTTTKSYMQTLLADTTTDYLASVATWADSYRSTSAGAFSAPFHYIDALDSPPSSCSVSLSRDCNGGGCVVSAIANYTSRLQNTALSASERQIAAKMVIHFLGDVGQPLHCENLDEGGNTVDVTYNKSSTNLHAVWDTKIPEHISGGSSKSVAKTWAANLTAEINSGSYHSLASGWVSGMSITNAQASALTWASESNAEVCTVVMPNGLSPLETQDLSGAYTTSATPTVRLQIAKQGYRLAKWLDAIVASL</sequence>
<dbReference type="SUPFAM" id="SSF48537">
    <property type="entry name" value="Phospholipase C/P1 nuclease"/>
    <property type="match status" value="1"/>
</dbReference>
<accession>A0AAJ0B8E3</accession>
<evidence type="ECO:0000256" key="1">
    <source>
        <dbReference type="ARBA" id="ARBA00009547"/>
    </source>
</evidence>
<comment type="similarity">
    <text evidence="1">Belongs to the nuclease type I family.</text>
</comment>
<evidence type="ECO:0000313" key="9">
    <source>
        <dbReference type="EMBL" id="KAK1753593.1"/>
    </source>
</evidence>
<feature type="chain" id="PRO_5042574506" evidence="8">
    <location>
        <begin position="21"/>
        <end position="287"/>
    </location>
</feature>
<keyword evidence="2" id="KW-0540">Nuclease</keyword>
<keyword evidence="8" id="KW-0732">Signal</keyword>
<feature type="signal peptide" evidence="8">
    <location>
        <begin position="1"/>
        <end position="20"/>
    </location>
</feature>
<evidence type="ECO:0000256" key="6">
    <source>
        <dbReference type="ARBA" id="ARBA00023157"/>
    </source>
</evidence>
<keyword evidence="6" id="KW-1015">Disulfide bond</keyword>
<keyword evidence="4" id="KW-0255">Endonuclease</keyword>
<keyword evidence="10" id="KW-1185">Reference proteome</keyword>
<keyword evidence="5" id="KW-0378">Hydrolase</keyword>
<dbReference type="GO" id="GO:0046872">
    <property type="term" value="F:metal ion binding"/>
    <property type="evidence" value="ECO:0007669"/>
    <property type="project" value="UniProtKB-KW"/>
</dbReference>
<dbReference type="Proteomes" id="UP001239445">
    <property type="component" value="Unassembled WGS sequence"/>
</dbReference>
<dbReference type="CDD" id="cd11010">
    <property type="entry name" value="S1-P1_nuclease"/>
    <property type="match status" value="1"/>
</dbReference>
<dbReference type="EMBL" id="MU839837">
    <property type="protein sequence ID" value="KAK1753593.1"/>
    <property type="molecule type" value="Genomic_DNA"/>
</dbReference>
<proteinExistence type="inferred from homology"/>
<evidence type="ECO:0000256" key="5">
    <source>
        <dbReference type="ARBA" id="ARBA00022801"/>
    </source>
</evidence>
<comment type="caution">
    <text evidence="9">The sequence shown here is derived from an EMBL/GenBank/DDBJ whole genome shotgun (WGS) entry which is preliminary data.</text>
</comment>
<dbReference type="AlphaFoldDB" id="A0AAJ0B8E3"/>
<dbReference type="PANTHER" id="PTHR33146">
    <property type="entry name" value="ENDONUCLEASE 4"/>
    <property type="match status" value="1"/>
</dbReference>
<evidence type="ECO:0000256" key="7">
    <source>
        <dbReference type="ARBA" id="ARBA00023180"/>
    </source>
</evidence>
<evidence type="ECO:0000313" key="10">
    <source>
        <dbReference type="Proteomes" id="UP001239445"/>
    </source>
</evidence>
<evidence type="ECO:0000256" key="3">
    <source>
        <dbReference type="ARBA" id="ARBA00022723"/>
    </source>
</evidence>
<name>A0AAJ0B8E3_9PEZI</name>
<gene>
    <name evidence="9" type="ORF">QBC47DRAFT_462391</name>
</gene>
<dbReference type="GO" id="GO:0003676">
    <property type="term" value="F:nucleic acid binding"/>
    <property type="evidence" value="ECO:0007669"/>
    <property type="project" value="InterPro"/>
</dbReference>
<dbReference type="Pfam" id="PF02265">
    <property type="entry name" value="S1-P1_nuclease"/>
    <property type="match status" value="1"/>
</dbReference>
<keyword evidence="7" id="KW-0325">Glycoprotein</keyword>
<dbReference type="InterPro" id="IPR008947">
    <property type="entry name" value="PLipase_C/P1_nuclease_dom_sf"/>
</dbReference>
<dbReference type="GO" id="GO:0006308">
    <property type="term" value="P:DNA catabolic process"/>
    <property type="evidence" value="ECO:0007669"/>
    <property type="project" value="InterPro"/>
</dbReference>
<protein>
    <submittedName>
        <fullName evidence="9">S1/P1 nuclease</fullName>
    </submittedName>
</protein>
<keyword evidence="3" id="KW-0479">Metal-binding</keyword>
<dbReference type="InterPro" id="IPR003154">
    <property type="entry name" value="S1/P1nuclease"/>
</dbReference>
<evidence type="ECO:0000256" key="4">
    <source>
        <dbReference type="ARBA" id="ARBA00022759"/>
    </source>
</evidence>
<evidence type="ECO:0000256" key="2">
    <source>
        <dbReference type="ARBA" id="ARBA00022722"/>
    </source>
</evidence>